<feature type="domain" description="Glycoside hydrolase GH146 substrate-binding" evidence="4">
    <location>
        <begin position="667"/>
        <end position="805"/>
    </location>
</feature>
<dbReference type="RefSeq" id="WP_310095069.1">
    <property type="nucleotide sequence ID" value="NZ_JAVDTT010000004.1"/>
</dbReference>
<sequence>MSIDYANGLSRRSFVKSLALAAAVPRLAWASSAATVGTGATRMFALADIHLGEGVFAHSHALNRRYLAALAVDRLVAPYRIEAALAPRASKYPNWESMGLDGHTAGHYLSALAQETAQGDDELRRRLDYMVAELAACQQANGDGYVGAVPNGRELWNSVAAGTVDASSFSLGNAWVPFYNLHKMFAGLRDAWLYAGNRQAREMLIAFAGWADRLVAGLDEPRMQALLATEHGGMNEVLADVYAITGDRRYLALARRFSHRALLEPLLRREDTLDGLHANTQIPKVIGFARIGELDNDQAWIDAAAFFWETVTRRRSIAFGGNSVREHFNPVGDFSAMVGSPEGPETCNSYNMLRLSTQLYRLDPQPRYADFYERTLFNHILSSQHPQHGGLVYFTPIRPRHYRVYSQPQECFWCCVGTGIENHGRHGSFAYAHDAHSLTVNLYMASQLQWRERNLVLRQDTRFPDEESSRLSLQLRKPQRFRLRLRHPHWLEGPFNVRVNGKHWPLQSTPSSYASIEREWVNGDTVEIDLPMRTRAEGLPDGSDYVALMHGPIVLAARTGTENLDGLIADDGRGSHVAPGPYLPLDRAPMLVGDRKALATRIRPVPGRPLTFEAGGLIRPTAFNALQLEPLFRVHDARYVVYWRTATASAYPAVVRQIEADERQRQALEDRTLDQVVPGEQQPEIDHQYQGEGSSTGTRMGRHWRDTGKWISYRLKARDGTDPTTGLELMLSFYGGDHNGGFDLLVEGRRLTTIRLQGDAKDAFVERKIALPEDLAQAAVRRGVTIKLVAAAERRTSALFGLRLLRIETTADLRRPQTN</sequence>
<dbReference type="InterPro" id="IPR012878">
    <property type="entry name" value="Beta-AFase-like_GH127_cat"/>
</dbReference>
<feature type="signal peptide" evidence="1">
    <location>
        <begin position="1"/>
        <end position="30"/>
    </location>
</feature>
<evidence type="ECO:0000256" key="1">
    <source>
        <dbReference type="SAM" id="SignalP"/>
    </source>
</evidence>
<dbReference type="InterPro" id="IPR049046">
    <property type="entry name" value="Beta-AFase-like_GH127_middle"/>
</dbReference>
<dbReference type="PROSITE" id="PS51318">
    <property type="entry name" value="TAT"/>
    <property type="match status" value="1"/>
</dbReference>
<dbReference type="PANTHER" id="PTHR31151">
    <property type="entry name" value="PROLINE-TRNA LIGASE (DUF1680)"/>
    <property type="match status" value="1"/>
</dbReference>
<evidence type="ECO:0000259" key="4">
    <source>
        <dbReference type="Pfam" id="PF20620"/>
    </source>
</evidence>
<dbReference type="Pfam" id="PF20736">
    <property type="entry name" value="Glyco_hydro127M"/>
    <property type="match status" value="1"/>
</dbReference>
<accession>A0ABU1RV75</accession>
<dbReference type="Pfam" id="PF16375">
    <property type="entry name" value="DUF4986"/>
    <property type="match status" value="1"/>
</dbReference>
<reference evidence="6 7" key="1">
    <citation type="submission" date="2023-07" db="EMBL/GenBank/DDBJ databases">
        <title>Sorghum-associated microbial communities from plants grown in Nebraska, USA.</title>
        <authorList>
            <person name="Schachtman D."/>
        </authorList>
    </citation>
    <scope>NUCLEOTIDE SEQUENCE [LARGE SCALE GENOMIC DNA]</scope>
    <source>
        <strain evidence="6 7">BE107</strain>
    </source>
</reference>
<dbReference type="Pfam" id="PF20620">
    <property type="entry name" value="DUF6805"/>
    <property type="match status" value="1"/>
</dbReference>
<feature type="domain" description="DUF4986" evidence="3">
    <location>
        <begin position="560"/>
        <end position="643"/>
    </location>
</feature>
<dbReference type="Pfam" id="PF07944">
    <property type="entry name" value="Beta-AFase-like_GH127_cat"/>
    <property type="match status" value="1"/>
</dbReference>
<keyword evidence="1" id="KW-0732">Signal</keyword>
<dbReference type="InterPro" id="IPR032275">
    <property type="entry name" value="DUF4986"/>
</dbReference>
<evidence type="ECO:0000259" key="3">
    <source>
        <dbReference type="Pfam" id="PF16375"/>
    </source>
</evidence>
<proteinExistence type="predicted"/>
<evidence type="ECO:0000313" key="6">
    <source>
        <dbReference type="EMBL" id="MDR6842680.1"/>
    </source>
</evidence>
<feature type="domain" description="Non-reducing end beta-L-arabinofuranosidase-like GH127 middle" evidence="5">
    <location>
        <begin position="438"/>
        <end position="532"/>
    </location>
</feature>
<evidence type="ECO:0000259" key="2">
    <source>
        <dbReference type="Pfam" id="PF07944"/>
    </source>
</evidence>
<evidence type="ECO:0000259" key="5">
    <source>
        <dbReference type="Pfam" id="PF20736"/>
    </source>
</evidence>
<gene>
    <name evidence="6" type="ORF">J2W94_002985</name>
</gene>
<dbReference type="InterPro" id="IPR008928">
    <property type="entry name" value="6-hairpin_glycosidase_sf"/>
</dbReference>
<keyword evidence="7" id="KW-1185">Reference proteome</keyword>
<evidence type="ECO:0000313" key="7">
    <source>
        <dbReference type="Proteomes" id="UP001254759"/>
    </source>
</evidence>
<organism evidence="6 7">
    <name type="scientific">Pseudoxanthomonas sacheonensis</name>
    <dbReference type="NCBI Taxonomy" id="443615"/>
    <lineage>
        <taxon>Bacteria</taxon>
        <taxon>Pseudomonadati</taxon>
        <taxon>Pseudomonadota</taxon>
        <taxon>Gammaproteobacteria</taxon>
        <taxon>Lysobacterales</taxon>
        <taxon>Lysobacteraceae</taxon>
        <taxon>Pseudoxanthomonas</taxon>
    </lineage>
</organism>
<protein>
    <submittedName>
        <fullName evidence="6">DUF1680 family protein</fullName>
    </submittedName>
</protein>
<dbReference type="InterPro" id="IPR006311">
    <property type="entry name" value="TAT_signal"/>
</dbReference>
<comment type="caution">
    <text evidence="6">The sequence shown here is derived from an EMBL/GenBank/DDBJ whole genome shotgun (WGS) entry which is preliminary data.</text>
</comment>
<feature type="domain" description="Non-reducing end beta-L-arabinofuranosidase-like GH127 catalytic" evidence="2">
    <location>
        <begin position="49"/>
        <end position="426"/>
    </location>
</feature>
<feature type="chain" id="PRO_5046904138" evidence="1">
    <location>
        <begin position="31"/>
        <end position="819"/>
    </location>
</feature>
<dbReference type="SUPFAM" id="SSF48208">
    <property type="entry name" value="Six-hairpin glycosidases"/>
    <property type="match status" value="1"/>
</dbReference>
<dbReference type="PANTHER" id="PTHR31151:SF0">
    <property type="entry name" value="PROLINE-TRNA LIGASE (DUF1680)"/>
    <property type="match status" value="1"/>
</dbReference>
<name>A0ABU1RV75_9GAMM</name>
<dbReference type="EMBL" id="JAVDTT010000004">
    <property type="protein sequence ID" value="MDR6842680.1"/>
    <property type="molecule type" value="Genomic_DNA"/>
</dbReference>
<dbReference type="Proteomes" id="UP001254759">
    <property type="component" value="Unassembled WGS sequence"/>
</dbReference>
<dbReference type="InterPro" id="IPR046544">
    <property type="entry name" value="GH146_SB_dom"/>
</dbReference>